<keyword evidence="10" id="KW-1185">Reference proteome</keyword>
<feature type="transmembrane region" description="Helical" evidence="7">
    <location>
        <begin position="55"/>
        <end position="76"/>
    </location>
</feature>
<dbReference type="OrthoDB" id="9812701at2"/>
<keyword evidence="6 7" id="KW-0472">Membrane</keyword>
<dbReference type="Pfam" id="PF12911">
    <property type="entry name" value="OppC_N"/>
    <property type="match status" value="1"/>
</dbReference>
<dbReference type="GO" id="GO:0055085">
    <property type="term" value="P:transmembrane transport"/>
    <property type="evidence" value="ECO:0007669"/>
    <property type="project" value="InterPro"/>
</dbReference>
<keyword evidence="2 7" id="KW-0813">Transport</keyword>
<dbReference type="PROSITE" id="PS50928">
    <property type="entry name" value="ABC_TM1"/>
    <property type="match status" value="1"/>
</dbReference>
<dbReference type="InterPro" id="IPR000515">
    <property type="entry name" value="MetI-like"/>
</dbReference>
<dbReference type="Gene3D" id="1.10.3720.10">
    <property type="entry name" value="MetI-like"/>
    <property type="match status" value="1"/>
</dbReference>
<gene>
    <name evidence="9" type="ORF">SAMN05216215_1012110</name>
</gene>
<evidence type="ECO:0000256" key="2">
    <source>
        <dbReference type="ARBA" id="ARBA00022448"/>
    </source>
</evidence>
<evidence type="ECO:0000256" key="3">
    <source>
        <dbReference type="ARBA" id="ARBA00022475"/>
    </source>
</evidence>
<dbReference type="SUPFAM" id="SSF161098">
    <property type="entry name" value="MetI-like"/>
    <property type="match status" value="1"/>
</dbReference>
<dbReference type="PANTHER" id="PTHR43386:SF6">
    <property type="entry name" value="ABC TRANSPORTER PERMEASE PROTEIN"/>
    <property type="match status" value="1"/>
</dbReference>
<dbReference type="AlphaFoldDB" id="A0A1H3CPV1"/>
<accession>A0A1H3CPV1</accession>
<feature type="transmembrane region" description="Helical" evidence="7">
    <location>
        <begin position="291"/>
        <end position="317"/>
    </location>
</feature>
<evidence type="ECO:0000256" key="7">
    <source>
        <dbReference type="RuleBase" id="RU363032"/>
    </source>
</evidence>
<evidence type="ECO:0000259" key="8">
    <source>
        <dbReference type="PROSITE" id="PS50928"/>
    </source>
</evidence>
<feature type="transmembrane region" description="Helical" evidence="7">
    <location>
        <begin position="187"/>
        <end position="207"/>
    </location>
</feature>
<dbReference type="CDD" id="cd06261">
    <property type="entry name" value="TM_PBP2"/>
    <property type="match status" value="1"/>
</dbReference>
<dbReference type="EMBL" id="FNOK01000012">
    <property type="protein sequence ID" value="SDX56181.1"/>
    <property type="molecule type" value="Genomic_DNA"/>
</dbReference>
<evidence type="ECO:0000313" key="10">
    <source>
        <dbReference type="Proteomes" id="UP000199529"/>
    </source>
</evidence>
<sequence>MTDPSSGTSGLVSAAAASAAGETDAEIMAKAPRNKNEKPRGLWGDAWLDLRRRPLFIAASLIILVLLFIAAFPGVFTSVDPSWTNLSKSRQPPSAEAWFGYDNLGRDIFARAIYGTRASIAVGVLATLLTVLFGGAVGIIAGYFGGWVDNLLSRFSEIFLGLPFVLGAIVILTTFNAEVAIPSATRIVAQVVLTIAVLSWPISMRIMRSAAISAKQQDYVKAARALGASAPRIILRHMLPNCLAPVLVYSTIALGGFIGAEATLSFLGIGLRDPVVSWGVMIAESRFYIQAAPHLLFFPAGFLVITVLAFVMLGDAVRDALDPKQK</sequence>
<feature type="transmembrane region" description="Helical" evidence="7">
    <location>
        <begin position="120"/>
        <end position="146"/>
    </location>
</feature>
<keyword evidence="4 7" id="KW-0812">Transmembrane</keyword>
<organism evidence="9 10">
    <name type="scientific">Saccharopolyspora shandongensis</name>
    <dbReference type="NCBI Taxonomy" id="418495"/>
    <lineage>
        <taxon>Bacteria</taxon>
        <taxon>Bacillati</taxon>
        <taxon>Actinomycetota</taxon>
        <taxon>Actinomycetes</taxon>
        <taxon>Pseudonocardiales</taxon>
        <taxon>Pseudonocardiaceae</taxon>
        <taxon>Saccharopolyspora</taxon>
    </lineage>
</organism>
<evidence type="ECO:0000256" key="6">
    <source>
        <dbReference type="ARBA" id="ARBA00023136"/>
    </source>
</evidence>
<protein>
    <submittedName>
        <fullName evidence="9">Oligopeptide transport system permease protein</fullName>
    </submittedName>
</protein>
<feature type="domain" description="ABC transmembrane type-1" evidence="8">
    <location>
        <begin position="116"/>
        <end position="314"/>
    </location>
</feature>
<dbReference type="Pfam" id="PF00528">
    <property type="entry name" value="BPD_transp_1"/>
    <property type="match status" value="1"/>
</dbReference>
<comment type="similarity">
    <text evidence="7">Belongs to the binding-protein-dependent transport system permease family.</text>
</comment>
<dbReference type="PANTHER" id="PTHR43386">
    <property type="entry name" value="OLIGOPEPTIDE TRANSPORT SYSTEM PERMEASE PROTEIN APPC"/>
    <property type="match status" value="1"/>
</dbReference>
<name>A0A1H3CPV1_9PSEU</name>
<dbReference type="InterPro" id="IPR050366">
    <property type="entry name" value="BP-dependent_transpt_permease"/>
</dbReference>
<dbReference type="Proteomes" id="UP000199529">
    <property type="component" value="Unassembled WGS sequence"/>
</dbReference>
<dbReference type="GO" id="GO:0005886">
    <property type="term" value="C:plasma membrane"/>
    <property type="evidence" value="ECO:0007669"/>
    <property type="project" value="UniProtKB-SubCell"/>
</dbReference>
<dbReference type="InterPro" id="IPR025966">
    <property type="entry name" value="OppC_N"/>
</dbReference>
<comment type="subcellular location">
    <subcellularLocation>
        <location evidence="1 7">Cell membrane</location>
        <topology evidence="1 7">Multi-pass membrane protein</topology>
    </subcellularLocation>
</comment>
<keyword evidence="5 7" id="KW-1133">Transmembrane helix</keyword>
<feature type="transmembrane region" description="Helical" evidence="7">
    <location>
        <begin position="246"/>
        <end position="271"/>
    </location>
</feature>
<dbReference type="RefSeq" id="WP_093265918.1">
    <property type="nucleotide sequence ID" value="NZ_FNOK01000012.1"/>
</dbReference>
<reference evidence="10" key="1">
    <citation type="submission" date="2016-10" db="EMBL/GenBank/DDBJ databases">
        <authorList>
            <person name="Varghese N."/>
            <person name="Submissions S."/>
        </authorList>
    </citation>
    <scope>NUCLEOTIDE SEQUENCE [LARGE SCALE GENOMIC DNA]</scope>
    <source>
        <strain evidence="10">CGMCC 4.3530</strain>
    </source>
</reference>
<feature type="transmembrane region" description="Helical" evidence="7">
    <location>
        <begin position="158"/>
        <end position="175"/>
    </location>
</feature>
<evidence type="ECO:0000256" key="1">
    <source>
        <dbReference type="ARBA" id="ARBA00004651"/>
    </source>
</evidence>
<dbReference type="STRING" id="418495.SAMN05216215_1012110"/>
<keyword evidence="3" id="KW-1003">Cell membrane</keyword>
<proteinExistence type="inferred from homology"/>
<dbReference type="InterPro" id="IPR035906">
    <property type="entry name" value="MetI-like_sf"/>
</dbReference>
<evidence type="ECO:0000256" key="5">
    <source>
        <dbReference type="ARBA" id="ARBA00022989"/>
    </source>
</evidence>
<evidence type="ECO:0000256" key="4">
    <source>
        <dbReference type="ARBA" id="ARBA00022692"/>
    </source>
</evidence>
<evidence type="ECO:0000313" key="9">
    <source>
        <dbReference type="EMBL" id="SDX56181.1"/>
    </source>
</evidence>